<dbReference type="Proteomes" id="UP001500618">
    <property type="component" value="Unassembled WGS sequence"/>
</dbReference>
<name>A0ABN2FXC4_9ACTN</name>
<gene>
    <name evidence="2" type="ORF">GCM10009765_08760</name>
</gene>
<sequence length="134" mass="13672">MRANSDTIAKATASAVLPARLPPINRKYGRTATTNTPTTAADSTARIRPAVADGVEAIPDAFAACTTSQIAAGTAPTATPTVLNQIGPGADSRKTLLASRFAASPPTLADNITSHAIVVNWFGDGFAPPTLSQE</sequence>
<evidence type="ECO:0000256" key="1">
    <source>
        <dbReference type="SAM" id="MobiDB-lite"/>
    </source>
</evidence>
<evidence type="ECO:0000313" key="3">
    <source>
        <dbReference type="Proteomes" id="UP001500618"/>
    </source>
</evidence>
<reference evidence="2 3" key="1">
    <citation type="journal article" date="2019" name="Int. J. Syst. Evol. Microbiol.">
        <title>The Global Catalogue of Microorganisms (GCM) 10K type strain sequencing project: providing services to taxonomists for standard genome sequencing and annotation.</title>
        <authorList>
            <consortium name="The Broad Institute Genomics Platform"/>
            <consortium name="The Broad Institute Genome Sequencing Center for Infectious Disease"/>
            <person name="Wu L."/>
            <person name="Ma J."/>
        </authorList>
    </citation>
    <scope>NUCLEOTIDE SEQUENCE [LARGE SCALE GENOMIC DNA]</scope>
    <source>
        <strain evidence="2 3">JCM 14718</strain>
    </source>
</reference>
<accession>A0ABN2FXC4</accession>
<feature type="region of interest" description="Disordered" evidence="1">
    <location>
        <begin position="24"/>
        <end position="43"/>
    </location>
</feature>
<evidence type="ECO:0000313" key="2">
    <source>
        <dbReference type="EMBL" id="GAA1661485.1"/>
    </source>
</evidence>
<feature type="compositionally biased region" description="Low complexity" evidence="1">
    <location>
        <begin position="31"/>
        <end position="43"/>
    </location>
</feature>
<keyword evidence="3" id="KW-1185">Reference proteome</keyword>
<comment type="caution">
    <text evidence="2">The sequence shown here is derived from an EMBL/GenBank/DDBJ whole genome shotgun (WGS) entry which is preliminary data.</text>
</comment>
<dbReference type="EMBL" id="BAAANY010000002">
    <property type="protein sequence ID" value="GAA1661485.1"/>
    <property type="molecule type" value="Genomic_DNA"/>
</dbReference>
<proteinExistence type="predicted"/>
<protein>
    <submittedName>
        <fullName evidence="2">Uncharacterized protein</fullName>
    </submittedName>
</protein>
<organism evidence="2 3">
    <name type="scientific">Fodinicola feengrottensis</name>
    <dbReference type="NCBI Taxonomy" id="435914"/>
    <lineage>
        <taxon>Bacteria</taxon>
        <taxon>Bacillati</taxon>
        <taxon>Actinomycetota</taxon>
        <taxon>Actinomycetes</taxon>
        <taxon>Mycobacteriales</taxon>
        <taxon>Fodinicola</taxon>
    </lineage>
</organism>